<protein>
    <submittedName>
        <fullName evidence="2">Uncharacterized protein</fullName>
    </submittedName>
</protein>
<accession>A0A9J5WMJ1</accession>
<dbReference type="EMBL" id="JACXVP010000011">
    <property type="protein sequence ID" value="KAG5576573.1"/>
    <property type="molecule type" value="Genomic_DNA"/>
</dbReference>
<reference evidence="2 3" key="1">
    <citation type="submission" date="2020-09" db="EMBL/GenBank/DDBJ databases">
        <title>De no assembly of potato wild relative species, Solanum commersonii.</title>
        <authorList>
            <person name="Cho K."/>
        </authorList>
    </citation>
    <scope>NUCLEOTIDE SEQUENCE [LARGE SCALE GENOMIC DNA]</scope>
    <source>
        <strain evidence="2">LZ3.2</strain>
        <tissue evidence="2">Leaf</tissue>
    </source>
</reference>
<dbReference type="Proteomes" id="UP000824120">
    <property type="component" value="Chromosome 11"/>
</dbReference>
<evidence type="ECO:0000313" key="3">
    <source>
        <dbReference type="Proteomes" id="UP000824120"/>
    </source>
</evidence>
<keyword evidence="3" id="KW-1185">Reference proteome</keyword>
<feature type="region of interest" description="Disordered" evidence="1">
    <location>
        <begin position="17"/>
        <end position="41"/>
    </location>
</feature>
<evidence type="ECO:0000256" key="1">
    <source>
        <dbReference type="SAM" id="MobiDB-lite"/>
    </source>
</evidence>
<organism evidence="2 3">
    <name type="scientific">Solanum commersonii</name>
    <name type="common">Commerson's wild potato</name>
    <name type="synonym">Commerson's nightshade</name>
    <dbReference type="NCBI Taxonomy" id="4109"/>
    <lineage>
        <taxon>Eukaryota</taxon>
        <taxon>Viridiplantae</taxon>
        <taxon>Streptophyta</taxon>
        <taxon>Embryophyta</taxon>
        <taxon>Tracheophyta</taxon>
        <taxon>Spermatophyta</taxon>
        <taxon>Magnoliopsida</taxon>
        <taxon>eudicotyledons</taxon>
        <taxon>Gunneridae</taxon>
        <taxon>Pentapetalae</taxon>
        <taxon>asterids</taxon>
        <taxon>lamiids</taxon>
        <taxon>Solanales</taxon>
        <taxon>Solanaceae</taxon>
        <taxon>Solanoideae</taxon>
        <taxon>Solaneae</taxon>
        <taxon>Solanum</taxon>
    </lineage>
</organism>
<feature type="compositionally biased region" description="Low complexity" evidence="1">
    <location>
        <begin position="27"/>
        <end position="37"/>
    </location>
</feature>
<sequence length="103" mass="12036">MELLRQGANNDIFKLQRNKTGRYGRNKTVGIKPTKTGTKTDDKSYKAKLYLNRANGKLLQNYRTQISRPQLFKMLRRRQYHSSCQPGIENICKDEDKSKDNGR</sequence>
<name>A0A9J5WMJ1_SOLCO</name>
<dbReference type="AlphaFoldDB" id="A0A9J5WMJ1"/>
<proteinExistence type="predicted"/>
<evidence type="ECO:0000313" key="2">
    <source>
        <dbReference type="EMBL" id="KAG5576573.1"/>
    </source>
</evidence>
<comment type="caution">
    <text evidence="2">The sequence shown here is derived from an EMBL/GenBank/DDBJ whole genome shotgun (WGS) entry which is preliminary data.</text>
</comment>
<gene>
    <name evidence="2" type="ORF">H5410_056707</name>
</gene>